<dbReference type="InterPro" id="IPR051049">
    <property type="entry name" value="Dienelactone_hydrolase-like"/>
</dbReference>
<dbReference type="PANTHER" id="PTHR46623">
    <property type="entry name" value="CARBOXYMETHYLENEBUTENOLIDASE-RELATED"/>
    <property type="match status" value="1"/>
</dbReference>
<sequence>MPASWVDIKVGGGLMEGYLTQPEESGEYPAVVVIQEIWGVNSHIQSVVDRLPALGYVGLAPAMFHREGPMTTGLHEELETALSRMRRCTDDNIIADVRAAVDYVKAQPFVQGDKIGIVGFCYGGRVSYLASCNISDLSASVVFYGGGIGMALGDGKSPLEQTANISCPMLGLFGEEDANPTPEDVANMDAELTKAGKAHEFHNYGGAGHGFHCEARASYRAEAAADAWGKAMAWFDKHLK</sequence>
<dbReference type="EMBL" id="FAXA01000169">
    <property type="protein sequence ID" value="CUV02038.1"/>
    <property type="molecule type" value="Genomic_DNA"/>
</dbReference>
<dbReference type="AlphaFoldDB" id="A0A160V8E6"/>
<proteinExistence type="predicted"/>
<dbReference type="SUPFAM" id="SSF53474">
    <property type="entry name" value="alpha/beta-Hydrolases"/>
    <property type="match status" value="1"/>
</dbReference>
<dbReference type="Pfam" id="PF01738">
    <property type="entry name" value="DLH"/>
    <property type="match status" value="1"/>
</dbReference>
<dbReference type="InterPro" id="IPR002925">
    <property type="entry name" value="Dienelactn_hydro"/>
</dbReference>
<gene>
    <name evidence="2" type="ORF">MGWOODY_Clf2814</name>
</gene>
<accession>A0A160V8E6</accession>
<dbReference type="PANTHER" id="PTHR46623:SF6">
    <property type="entry name" value="ALPHA_BETA-HYDROLASES SUPERFAMILY PROTEIN"/>
    <property type="match status" value="1"/>
</dbReference>
<protein>
    <submittedName>
        <fullName evidence="2">Candidate 1: dienelactone hydrolase</fullName>
    </submittedName>
</protein>
<name>A0A160V8E6_9ZZZZ</name>
<reference evidence="2" key="1">
    <citation type="submission" date="2015-10" db="EMBL/GenBank/DDBJ databases">
        <authorList>
            <person name="Gilbert D.G."/>
        </authorList>
    </citation>
    <scope>NUCLEOTIDE SEQUENCE</scope>
</reference>
<feature type="domain" description="Dienelactone hydrolase" evidence="1">
    <location>
        <begin position="15"/>
        <end position="238"/>
    </location>
</feature>
<evidence type="ECO:0000259" key="1">
    <source>
        <dbReference type="Pfam" id="PF01738"/>
    </source>
</evidence>
<keyword evidence="2" id="KW-0378">Hydrolase</keyword>
<dbReference type="GO" id="GO:0016787">
    <property type="term" value="F:hydrolase activity"/>
    <property type="evidence" value="ECO:0007669"/>
    <property type="project" value="UniProtKB-KW"/>
</dbReference>
<dbReference type="InterPro" id="IPR029058">
    <property type="entry name" value="AB_hydrolase_fold"/>
</dbReference>
<evidence type="ECO:0000313" key="2">
    <source>
        <dbReference type="EMBL" id="CUV02038.1"/>
    </source>
</evidence>
<dbReference type="Gene3D" id="3.40.50.1820">
    <property type="entry name" value="alpha/beta hydrolase"/>
    <property type="match status" value="1"/>
</dbReference>
<organism evidence="2">
    <name type="scientific">hydrothermal vent metagenome</name>
    <dbReference type="NCBI Taxonomy" id="652676"/>
    <lineage>
        <taxon>unclassified sequences</taxon>
        <taxon>metagenomes</taxon>
        <taxon>ecological metagenomes</taxon>
    </lineage>
</organism>